<comment type="caution">
    <text evidence="2">The sequence shown here is derived from an EMBL/GenBank/DDBJ whole genome shotgun (WGS) entry which is preliminary data.</text>
</comment>
<reference evidence="2" key="2">
    <citation type="submission" date="2023-06" db="EMBL/GenBank/DDBJ databases">
        <authorList>
            <consortium name="Lawrence Berkeley National Laboratory"/>
            <person name="Haridas S."/>
            <person name="Hensen N."/>
            <person name="Bonometti L."/>
            <person name="Westerberg I."/>
            <person name="Brannstrom I.O."/>
            <person name="Guillou S."/>
            <person name="Cros-Aarteil S."/>
            <person name="Calhoun S."/>
            <person name="Kuo A."/>
            <person name="Mondo S."/>
            <person name="Pangilinan J."/>
            <person name="Riley R."/>
            <person name="Labutti K."/>
            <person name="Andreopoulos B."/>
            <person name="Lipzen A."/>
            <person name="Chen C."/>
            <person name="Yanf M."/>
            <person name="Daum C."/>
            <person name="Ng V."/>
            <person name="Clum A."/>
            <person name="Steindorff A."/>
            <person name="Ohm R."/>
            <person name="Martin F."/>
            <person name="Silar P."/>
            <person name="Natvig D."/>
            <person name="Lalanne C."/>
            <person name="Gautier V."/>
            <person name="Ament-Velasquez S.L."/>
            <person name="Kruys A."/>
            <person name="Hutchinson M.I."/>
            <person name="Powell A.J."/>
            <person name="Barry K."/>
            <person name="Miller A.N."/>
            <person name="Grigoriev I.V."/>
            <person name="Debuchy R."/>
            <person name="Gladieux P."/>
            <person name="Thoren M.H."/>
            <person name="Johannesson H."/>
        </authorList>
    </citation>
    <scope>NUCLEOTIDE SEQUENCE</scope>
    <source>
        <strain evidence="2">SMH4131-1</strain>
    </source>
</reference>
<sequence length="78" mass="8868">MAHTGIERHLVQGGGRRFLMIFFFFSLPRLLIGRGVCVCVCVCVFVEDGRVEPFGFSNPGFFSISQFFLFFFFQVTGT</sequence>
<accession>A0AAE0I9R6</accession>
<evidence type="ECO:0000313" key="2">
    <source>
        <dbReference type="EMBL" id="KAK3320955.1"/>
    </source>
</evidence>
<feature type="transmembrane region" description="Helical" evidence="1">
    <location>
        <begin position="59"/>
        <end position="77"/>
    </location>
</feature>
<keyword evidence="1" id="KW-0812">Transmembrane</keyword>
<protein>
    <submittedName>
        <fullName evidence="2">Uncharacterized protein</fullName>
    </submittedName>
</protein>
<gene>
    <name evidence="2" type="ORF">B0T19DRAFT_431061</name>
</gene>
<dbReference type="EMBL" id="JAUEPO010000005">
    <property type="protein sequence ID" value="KAK3320955.1"/>
    <property type="molecule type" value="Genomic_DNA"/>
</dbReference>
<keyword evidence="1" id="KW-0472">Membrane</keyword>
<evidence type="ECO:0000256" key="1">
    <source>
        <dbReference type="SAM" id="Phobius"/>
    </source>
</evidence>
<reference evidence="2" key="1">
    <citation type="journal article" date="2023" name="Mol. Phylogenet. Evol.">
        <title>Genome-scale phylogeny and comparative genomics of the fungal order Sordariales.</title>
        <authorList>
            <person name="Hensen N."/>
            <person name="Bonometti L."/>
            <person name="Westerberg I."/>
            <person name="Brannstrom I.O."/>
            <person name="Guillou S."/>
            <person name="Cros-Aarteil S."/>
            <person name="Calhoun S."/>
            <person name="Haridas S."/>
            <person name="Kuo A."/>
            <person name="Mondo S."/>
            <person name="Pangilinan J."/>
            <person name="Riley R."/>
            <person name="LaButti K."/>
            <person name="Andreopoulos B."/>
            <person name="Lipzen A."/>
            <person name="Chen C."/>
            <person name="Yan M."/>
            <person name="Daum C."/>
            <person name="Ng V."/>
            <person name="Clum A."/>
            <person name="Steindorff A."/>
            <person name="Ohm R.A."/>
            <person name="Martin F."/>
            <person name="Silar P."/>
            <person name="Natvig D.O."/>
            <person name="Lalanne C."/>
            <person name="Gautier V."/>
            <person name="Ament-Velasquez S.L."/>
            <person name="Kruys A."/>
            <person name="Hutchinson M.I."/>
            <person name="Powell A.J."/>
            <person name="Barry K."/>
            <person name="Miller A.N."/>
            <person name="Grigoriev I.V."/>
            <person name="Debuchy R."/>
            <person name="Gladieux P."/>
            <person name="Hiltunen Thoren M."/>
            <person name="Johannesson H."/>
        </authorList>
    </citation>
    <scope>NUCLEOTIDE SEQUENCE</scope>
    <source>
        <strain evidence="2">SMH4131-1</strain>
    </source>
</reference>
<proteinExistence type="predicted"/>
<evidence type="ECO:0000313" key="3">
    <source>
        <dbReference type="Proteomes" id="UP001286456"/>
    </source>
</evidence>
<dbReference type="AlphaFoldDB" id="A0AAE0I9R6"/>
<organism evidence="2 3">
    <name type="scientific">Cercophora scortea</name>
    <dbReference type="NCBI Taxonomy" id="314031"/>
    <lineage>
        <taxon>Eukaryota</taxon>
        <taxon>Fungi</taxon>
        <taxon>Dikarya</taxon>
        <taxon>Ascomycota</taxon>
        <taxon>Pezizomycotina</taxon>
        <taxon>Sordariomycetes</taxon>
        <taxon>Sordariomycetidae</taxon>
        <taxon>Sordariales</taxon>
        <taxon>Lasiosphaeriaceae</taxon>
        <taxon>Cercophora</taxon>
    </lineage>
</organism>
<dbReference type="Proteomes" id="UP001286456">
    <property type="component" value="Unassembled WGS sequence"/>
</dbReference>
<name>A0AAE0I9R6_9PEZI</name>
<keyword evidence="1" id="KW-1133">Transmembrane helix</keyword>
<feature type="transmembrane region" description="Helical" evidence="1">
    <location>
        <begin position="21"/>
        <end position="47"/>
    </location>
</feature>
<keyword evidence="3" id="KW-1185">Reference proteome</keyword>